<comment type="caution">
    <text evidence="2">The sequence shown here is derived from an EMBL/GenBank/DDBJ whole genome shotgun (WGS) entry which is preliminary data.</text>
</comment>
<proteinExistence type="predicted"/>
<dbReference type="PANTHER" id="PTHR47837:SF2">
    <property type="entry name" value="GTP PYROPHOSPHOKINASE YWAC"/>
    <property type="match status" value="1"/>
</dbReference>
<evidence type="ECO:0000313" key="2">
    <source>
        <dbReference type="EMBL" id="ROR74472.1"/>
    </source>
</evidence>
<dbReference type="InterPro" id="IPR007685">
    <property type="entry name" value="RelA_SpoT"/>
</dbReference>
<dbReference type="Proteomes" id="UP000280668">
    <property type="component" value="Unassembled WGS sequence"/>
</dbReference>
<keyword evidence="2" id="KW-0808">Transferase</keyword>
<dbReference type="Gene3D" id="1.10.287.860">
    <property type="entry name" value="Nucleotidyltransferase"/>
    <property type="match status" value="1"/>
</dbReference>
<sequence>MIATAADEFGERGVLSQESILEMRQELLTTLSITQGEAEELALQLRTVRDQFAELHMVYQSGIDEVLTKVTILQREFEATHEHSPIEHVTSRLKSPESLVRKIVRLGLEPHVPAVRKTIRDIAGIRITCSFVSDVYWIASMLERQPDLTILQVKDYVAKPKPNGYRSLHLILEVPIFLSDRTEQVPVEMQIRTSAMDFWASVEHKLSYKYDGEVPTHLRAELQTAAERAADMDVQMERLRAELNGSASGTHRA</sequence>
<reference evidence="2 3" key="1">
    <citation type="submission" date="2018-11" db="EMBL/GenBank/DDBJ databases">
        <title>Sequencing the genomes of 1000 actinobacteria strains.</title>
        <authorList>
            <person name="Klenk H.-P."/>
        </authorList>
    </citation>
    <scope>NUCLEOTIDE SEQUENCE [LARGE SCALE GENOMIC DNA]</scope>
    <source>
        <strain evidence="2 3">DSM 11294</strain>
    </source>
</reference>
<dbReference type="Pfam" id="PF04607">
    <property type="entry name" value="RelA_SpoT"/>
    <property type="match status" value="1"/>
</dbReference>
<feature type="domain" description="RelA/SpoT" evidence="1">
    <location>
        <begin position="91"/>
        <end position="214"/>
    </location>
</feature>
<accession>A0A3N2BGT9</accession>
<evidence type="ECO:0000313" key="3">
    <source>
        <dbReference type="Proteomes" id="UP000280668"/>
    </source>
</evidence>
<dbReference type="GO" id="GO:0015969">
    <property type="term" value="P:guanosine tetraphosphate metabolic process"/>
    <property type="evidence" value="ECO:0007669"/>
    <property type="project" value="InterPro"/>
</dbReference>
<keyword evidence="3" id="KW-1185">Reference proteome</keyword>
<dbReference type="GO" id="GO:0016301">
    <property type="term" value="F:kinase activity"/>
    <property type="evidence" value="ECO:0007669"/>
    <property type="project" value="UniProtKB-KW"/>
</dbReference>
<dbReference type="Gene3D" id="3.30.460.10">
    <property type="entry name" value="Beta Polymerase, domain 2"/>
    <property type="match status" value="1"/>
</dbReference>
<keyword evidence="2" id="KW-0418">Kinase</keyword>
<dbReference type="EMBL" id="RKHK01000001">
    <property type="protein sequence ID" value="ROR74472.1"/>
    <property type="molecule type" value="Genomic_DNA"/>
</dbReference>
<dbReference type="RefSeq" id="WP_245991244.1">
    <property type="nucleotide sequence ID" value="NZ_RKHK01000001.1"/>
</dbReference>
<dbReference type="InterPro" id="IPR052366">
    <property type="entry name" value="GTP_Pyrophosphokinase"/>
</dbReference>
<gene>
    <name evidence="2" type="ORF">EDD31_2888</name>
</gene>
<dbReference type="SUPFAM" id="SSF81301">
    <property type="entry name" value="Nucleotidyltransferase"/>
    <property type="match status" value="1"/>
</dbReference>
<name>A0A3N2BGT9_9MICO</name>
<dbReference type="SMART" id="SM00954">
    <property type="entry name" value="RelA_SpoT"/>
    <property type="match status" value="1"/>
</dbReference>
<dbReference type="CDD" id="cd05399">
    <property type="entry name" value="NT_Rel-Spo_like"/>
    <property type="match status" value="1"/>
</dbReference>
<protein>
    <submittedName>
        <fullName evidence="2">Putative GTP pyrophosphokinase</fullName>
    </submittedName>
</protein>
<dbReference type="PANTHER" id="PTHR47837">
    <property type="entry name" value="GTP PYROPHOSPHOKINASE YJBM"/>
    <property type="match status" value="1"/>
</dbReference>
<organism evidence="2 3">
    <name type="scientific">Bogoriella caseilytica</name>
    <dbReference type="NCBI Taxonomy" id="56055"/>
    <lineage>
        <taxon>Bacteria</taxon>
        <taxon>Bacillati</taxon>
        <taxon>Actinomycetota</taxon>
        <taxon>Actinomycetes</taxon>
        <taxon>Micrococcales</taxon>
        <taxon>Bogoriellaceae</taxon>
        <taxon>Bogoriella</taxon>
    </lineage>
</organism>
<dbReference type="AlphaFoldDB" id="A0A3N2BGT9"/>
<evidence type="ECO:0000259" key="1">
    <source>
        <dbReference type="SMART" id="SM00954"/>
    </source>
</evidence>
<dbReference type="InterPro" id="IPR043519">
    <property type="entry name" value="NT_sf"/>
</dbReference>